<accession>A0ABT9NT78</accession>
<dbReference type="PANTHER" id="PTHR36115">
    <property type="entry name" value="PROLINE-RICH ANTIGEN HOMOLOG-RELATED"/>
    <property type="match status" value="1"/>
</dbReference>
<protein>
    <submittedName>
        <fullName evidence="8">RDD family membrane protein YckC</fullName>
    </submittedName>
</protein>
<comment type="subcellular location">
    <subcellularLocation>
        <location evidence="1">Cell membrane</location>
        <topology evidence="1">Multi-pass membrane protein</topology>
    </subcellularLocation>
</comment>
<dbReference type="PANTHER" id="PTHR36115:SF6">
    <property type="entry name" value="PROLINE-RICH ANTIGEN HOMOLOG"/>
    <property type="match status" value="1"/>
</dbReference>
<evidence type="ECO:0000256" key="6">
    <source>
        <dbReference type="SAM" id="Phobius"/>
    </source>
</evidence>
<comment type="caution">
    <text evidence="8">The sequence shown here is derived from an EMBL/GenBank/DDBJ whole genome shotgun (WGS) entry which is preliminary data.</text>
</comment>
<keyword evidence="5 6" id="KW-0472">Membrane</keyword>
<proteinExistence type="predicted"/>
<keyword evidence="9" id="KW-1185">Reference proteome</keyword>
<reference evidence="8 9" key="1">
    <citation type="submission" date="2023-07" db="EMBL/GenBank/DDBJ databases">
        <title>Sequencing the genomes of 1000 actinobacteria strains.</title>
        <authorList>
            <person name="Klenk H.-P."/>
        </authorList>
    </citation>
    <scope>NUCLEOTIDE SEQUENCE [LARGE SCALE GENOMIC DNA]</scope>
    <source>
        <strain evidence="8 9">GD13</strain>
    </source>
</reference>
<evidence type="ECO:0000256" key="4">
    <source>
        <dbReference type="ARBA" id="ARBA00022989"/>
    </source>
</evidence>
<sequence length="141" mass="15289">MSAHQPSSPYPGARLGFPQSGPGSVASWTRRLAALVIDWIASTLVIIAVIGADRWSETNASGWTLLVFWLQASIFTATMGGSFGQVVLRIRVMRLDGRRLDIARALLRSLLICVVIPPLVFNADQRGLHDLAADAVPVNLR</sequence>
<evidence type="ECO:0000259" key="7">
    <source>
        <dbReference type="Pfam" id="PF06271"/>
    </source>
</evidence>
<feature type="domain" description="RDD" evidence="7">
    <location>
        <begin position="25"/>
        <end position="133"/>
    </location>
</feature>
<keyword evidence="3 6" id="KW-0812">Transmembrane</keyword>
<keyword evidence="2" id="KW-1003">Cell membrane</keyword>
<evidence type="ECO:0000256" key="5">
    <source>
        <dbReference type="ARBA" id="ARBA00023136"/>
    </source>
</evidence>
<organism evidence="8 9">
    <name type="scientific">Nocardioides massiliensis</name>
    <dbReference type="NCBI Taxonomy" id="1325935"/>
    <lineage>
        <taxon>Bacteria</taxon>
        <taxon>Bacillati</taxon>
        <taxon>Actinomycetota</taxon>
        <taxon>Actinomycetes</taxon>
        <taxon>Propionibacteriales</taxon>
        <taxon>Nocardioidaceae</taxon>
        <taxon>Nocardioides</taxon>
    </lineage>
</organism>
<dbReference type="Proteomes" id="UP001240447">
    <property type="component" value="Unassembled WGS sequence"/>
</dbReference>
<gene>
    <name evidence="8" type="ORF">J2S59_003427</name>
</gene>
<dbReference type="EMBL" id="JAUSQM010000001">
    <property type="protein sequence ID" value="MDP9823618.1"/>
    <property type="molecule type" value="Genomic_DNA"/>
</dbReference>
<evidence type="ECO:0000256" key="1">
    <source>
        <dbReference type="ARBA" id="ARBA00004651"/>
    </source>
</evidence>
<dbReference type="PIRSF" id="PIRSF021697">
    <property type="entry name" value="UCP021697"/>
    <property type="match status" value="1"/>
</dbReference>
<evidence type="ECO:0000256" key="3">
    <source>
        <dbReference type="ARBA" id="ARBA00022692"/>
    </source>
</evidence>
<dbReference type="InterPro" id="IPR010432">
    <property type="entry name" value="RDD"/>
</dbReference>
<evidence type="ECO:0000256" key="2">
    <source>
        <dbReference type="ARBA" id="ARBA00022475"/>
    </source>
</evidence>
<name>A0ABT9NT78_9ACTN</name>
<dbReference type="RefSeq" id="WP_306825329.1">
    <property type="nucleotide sequence ID" value="NZ_JAUSQM010000001.1"/>
</dbReference>
<evidence type="ECO:0000313" key="8">
    <source>
        <dbReference type="EMBL" id="MDP9823618.1"/>
    </source>
</evidence>
<feature type="transmembrane region" description="Helical" evidence="6">
    <location>
        <begin position="63"/>
        <end position="84"/>
    </location>
</feature>
<dbReference type="Pfam" id="PF06271">
    <property type="entry name" value="RDD"/>
    <property type="match status" value="1"/>
</dbReference>
<feature type="transmembrane region" description="Helical" evidence="6">
    <location>
        <begin position="32"/>
        <end position="51"/>
    </location>
</feature>
<dbReference type="InterPro" id="IPR051791">
    <property type="entry name" value="Pra-immunoreactive"/>
</dbReference>
<dbReference type="InterPro" id="IPR016795">
    <property type="entry name" value="UCP021697"/>
</dbReference>
<feature type="transmembrane region" description="Helical" evidence="6">
    <location>
        <begin position="105"/>
        <end position="121"/>
    </location>
</feature>
<evidence type="ECO:0000313" key="9">
    <source>
        <dbReference type="Proteomes" id="UP001240447"/>
    </source>
</evidence>
<keyword evidence="4 6" id="KW-1133">Transmembrane helix</keyword>